<keyword evidence="5" id="KW-1185">Reference proteome</keyword>
<feature type="region of interest" description="Disordered" evidence="1">
    <location>
        <begin position="22"/>
        <end position="41"/>
    </location>
</feature>
<dbReference type="GO" id="GO:0008745">
    <property type="term" value="F:N-acetylmuramoyl-L-alanine amidase activity"/>
    <property type="evidence" value="ECO:0007669"/>
    <property type="project" value="InterPro"/>
</dbReference>
<dbReference type="Gene3D" id="2.30.30.40">
    <property type="entry name" value="SH3 Domains"/>
    <property type="match status" value="1"/>
</dbReference>
<accession>A0A4Z0DAL1</accession>
<dbReference type="InterPro" id="IPR044081">
    <property type="entry name" value="DUF5776"/>
</dbReference>
<feature type="compositionally biased region" description="Polar residues" evidence="1">
    <location>
        <begin position="26"/>
        <end position="41"/>
    </location>
</feature>
<proteinExistence type="predicted"/>
<dbReference type="Gene3D" id="3.40.80.10">
    <property type="entry name" value="Peptidoglycan recognition protein-like"/>
    <property type="match status" value="1"/>
</dbReference>
<feature type="domain" description="N-acetylmuramoyl-L-alanine amidase" evidence="2">
    <location>
        <begin position="11"/>
        <end position="150"/>
    </location>
</feature>
<dbReference type="GO" id="GO:0009253">
    <property type="term" value="P:peptidoglycan catabolic process"/>
    <property type="evidence" value="ECO:0007669"/>
    <property type="project" value="InterPro"/>
</dbReference>
<dbReference type="SMART" id="SM00644">
    <property type="entry name" value="Ami_2"/>
    <property type="match status" value="1"/>
</dbReference>
<dbReference type="InterPro" id="IPR036505">
    <property type="entry name" value="Amidase/PGRP_sf"/>
</dbReference>
<accession>A0A7Z1Y9P1</accession>
<dbReference type="SUPFAM" id="SSF55846">
    <property type="entry name" value="N-acetylmuramoyl-L-alanine amidase-like"/>
    <property type="match status" value="1"/>
</dbReference>
<name>A0A4Z0DAL1_9ENTE</name>
<dbReference type="KEGG" id="vac:E4Z98_02665"/>
<dbReference type="EMBL" id="CP038865">
    <property type="protein sequence ID" value="QCA28269.1"/>
    <property type="molecule type" value="Genomic_DNA"/>
</dbReference>
<evidence type="ECO:0000313" key="5">
    <source>
        <dbReference type="Proteomes" id="UP000296883"/>
    </source>
</evidence>
<dbReference type="InterPro" id="IPR002502">
    <property type="entry name" value="Amidase_domain"/>
</dbReference>
<protein>
    <recommendedName>
        <fullName evidence="2">N-acetylmuramoyl-L-alanine amidase domain-containing protein</fullName>
    </recommendedName>
</protein>
<dbReference type="CDD" id="cd06583">
    <property type="entry name" value="PGRP"/>
    <property type="match status" value="1"/>
</dbReference>
<reference evidence="3 5" key="2">
    <citation type="journal article" date="2020" name="Int. J. Syst. Evol. Microbiol.">
        <title>Vagococcus xieshaowenii sp. nov., isolated from snow finch (Montifringilla taczanowskii) cloacal content.</title>
        <authorList>
            <person name="Ge Y."/>
            <person name="Yang J."/>
            <person name="Lai X.H."/>
            <person name="Zhang G."/>
            <person name="Jin D."/>
            <person name="Lu S."/>
            <person name="Wang B."/>
            <person name="Huang Y."/>
            <person name="Huang Y."/>
            <person name="Ren Z."/>
            <person name="Zhang X."/>
            <person name="Xu J."/>
        </authorList>
    </citation>
    <scope>NUCLEOTIDE SEQUENCE [LARGE SCALE GENOMIC DNA]</scope>
    <source>
        <strain evidence="5">personal::cf-49</strain>
        <strain evidence="3">Personal::cf-49</strain>
    </source>
</reference>
<sequence>MMVKIERKIRAGLPQVGVTPYGQIHAHSTGNPNSTAQNEADNQVNNKPEAFFSHVVGNGRIIQIAEVNRGFYDVGGGWNAWGYAAVELIESHKTQAEFDKDYKIYVDLLRQLAKEAGLPIKGDSGNTGIITHDYARQHQPNNGTDHVDPYKYLAKWGISKAQFKKDVENGITGGSTGGNTGSNDFNINNYHTTKFAQIELIKEDWAYKEVGLKNKKEKCKKGTILTVVGIEYSGKYPGFKLKSGLYITTRKDTVKEYKKASTSKPTTPATAKWVAENGTFILGQQLPLTADYSGNGKLIANIAKGQAIKYNAYLNDGKYIWIRQKRGNGYGYMATGNVKNGKRSDYWGTFK</sequence>
<evidence type="ECO:0000259" key="2">
    <source>
        <dbReference type="SMART" id="SM00644"/>
    </source>
</evidence>
<dbReference type="OrthoDB" id="9816557at2"/>
<dbReference type="EMBL" id="SRHU01000018">
    <property type="protein sequence ID" value="TFZ41924.1"/>
    <property type="molecule type" value="Genomic_DNA"/>
</dbReference>
<evidence type="ECO:0000313" key="3">
    <source>
        <dbReference type="EMBL" id="QCA28269.1"/>
    </source>
</evidence>
<evidence type="ECO:0000256" key="1">
    <source>
        <dbReference type="SAM" id="MobiDB-lite"/>
    </source>
</evidence>
<evidence type="ECO:0000313" key="4">
    <source>
        <dbReference type="EMBL" id="TFZ41924.1"/>
    </source>
</evidence>
<dbReference type="Pfam" id="PF19087">
    <property type="entry name" value="DUF5776"/>
    <property type="match status" value="1"/>
</dbReference>
<organism evidence="3 5">
    <name type="scientific">Vagococcus xieshaowenii</name>
    <dbReference type="NCBI Taxonomy" id="2562451"/>
    <lineage>
        <taxon>Bacteria</taxon>
        <taxon>Bacillati</taxon>
        <taxon>Bacillota</taxon>
        <taxon>Bacilli</taxon>
        <taxon>Lactobacillales</taxon>
        <taxon>Enterococcaceae</taxon>
        <taxon>Vagococcus</taxon>
    </lineage>
</organism>
<dbReference type="Proteomes" id="UP000296883">
    <property type="component" value="Chromosome"/>
</dbReference>
<reference evidence="4 6" key="1">
    <citation type="submission" date="2019-03" db="EMBL/GenBank/DDBJ databases">
        <title>Vagococcus sp. was isolated fron gut of Carduelis flavirostris.</title>
        <authorList>
            <person name="Ge Y."/>
        </authorList>
    </citation>
    <scope>NUCLEOTIDE SEQUENCE [LARGE SCALE GENOMIC DNA]</scope>
    <source>
        <strain evidence="4 6">CF-210</strain>
    </source>
</reference>
<gene>
    <name evidence="4" type="ORF">E4031_04845</name>
    <name evidence="3" type="ORF">E4Z98_02665</name>
</gene>
<dbReference type="AlphaFoldDB" id="A0A4Z0DAL1"/>
<evidence type="ECO:0000313" key="6">
    <source>
        <dbReference type="Proteomes" id="UP000297725"/>
    </source>
</evidence>
<dbReference type="Proteomes" id="UP000297725">
    <property type="component" value="Unassembled WGS sequence"/>
</dbReference>